<dbReference type="EMBL" id="FRAT01000010">
    <property type="protein sequence ID" value="SHL42804.1"/>
    <property type="molecule type" value="Genomic_DNA"/>
</dbReference>
<dbReference type="EMBL" id="FOKU01000009">
    <property type="protein sequence ID" value="SFC34133.1"/>
    <property type="molecule type" value="Genomic_DNA"/>
</dbReference>
<proteinExistence type="predicted"/>
<reference evidence="2 3" key="1">
    <citation type="submission" date="2016-11" db="EMBL/GenBank/DDBJ databases">
        <authorList>
            <person name="Varghese N."/>
            <person name="Submissions S."/>
        </authorList>
    </citation>
    <scope>NUCLEOTIDE SEQUENCE [LARGE SCALE GENOMIC DNA]</scope>
    <source>
        <strain evidence="2 3">CGMCC 1.12174</strain>
        <strain evidence="1 4">DSM 26351</strain>
    </source>
</reference>
<evidence type="ECO:0000313" key="2">
    <source>
        <dbReference type="EMBL" id="SHL42804.1"/>
    </source>
</evidence>
<comment type="caution">
    <text evidence="2">The sequence shown here is derived from an EMBL/GenBank/DDBJ whole genome shotgun (WGS) entry which is preliminary data.</text>
</comment>
<keyword evidence="4" id="KW-1185">Reference proteome</keyword>
<dbReference type="Proteomes" id="UP000184031">
    <property type="component" value="Unassembled WGS sequence"/>
</dbReference>
<organism evidence="2 3">
    <name type="scientific">Flagellimonas taeanensis</name>
    <dbReference type="NCBI Taxonomy" id="1005926"/>
    <lineage>
        <taxon>Bacteria</taxon>
        <taxon>Pseudomonadati</taxon>
        <taxon>Bacteroidota</taxon>
        <taxon>Flavobacteriia</taxon>
        <taxon>Flavobacteriales</taxon>
        <taxon>Flavobacteriaceae</taxon>
        <taxon>Flagellimonas</taxon>
    </lineage>
</organism>
<evidence type="ECO:0000313" key="4">
    <source>
        <dbReference type="Proteomes" id="UP000198940"/>
    </source>
</evidence>
<gene>
    <name evidence="1" type="ORF">SAMN04487891_10970</name>
    <name evidence="2" type="ORF">SAMN05216293_3439</name>
</gene>
<dbReference type="Proteomes" id="UP000198940">
    <property type="component" value="Unassembled WGS sequence"/>
</dbReference>
<evidence type="ECO:0000313" key="3">
    <source>
        <dbReference type="Proteomes" id="UP000184031"/>
    </source>
</evidence>
<accession>A0A1M7AJ70</accession>
<dbReference type="STRING" id="1055723.SAMN05216293_3439"/>
<evidence type="ECO:0000313" key="1">
    <source>
        <dbReference type="EMBL" id="SFC34133.1"/>
    </source>
</evidence>
<protein>
    <submittedName>
        <fullName evidence="2">Uncharacterized protein</fullName>
    </submittedName>
</protein>
<sequence length="67" mass="7667">MTITYKKNNTINQRIGVHSSIKKRKKFINHQSINHQSKKVSTPLLITGEGVGTRPDPIWSIKNEQLI</sequence>
<dbReference type="AlphaFoldDB" id="A0A1M7AJ70"/>
<name>A0A1M7AJ70_9FLAO</name>